<dbReference type="SUPFAM" id="SSF52540">
    <property type="entry name" value="P-loop containing nucleoside triphosphate hydrolases"/>
    <property type="match status" value="1"/>
</dbReference>
<name>A0A4U8Z455_METTU</name>
<accession>A0A4U8Z455</accession>
<reference evidence="2 3" key="1">
    <citation type="submission" date="2019-03" db="EMBL/GenBank/DDBJ databases">
        <authorList>
            <person name="Kox A.R. M."/>
        </authorList>
    </citation>
    <scope>NUCLEOTIDE SEQUENCE [LARGE SCALE GENOMIC DNA]</scope>
    <source>
        <strain evidence="2">MTUNDRAET4 annotated genome</strain>
    </source>
</reference>
<dbReference type="EMBL" id="LR536450">
    <property type="protein sequence ID" value="VFU10033.1"/>
    <property type="molecule type" value="Genomic_DNA"/>
</dbReference>
<dbReference type="OrthoDB" id="7786248at2"/>
<dbReference type="InterPro" id="IPR050445">
    <property type="entry name" value="Bact_polysacc_biosynth/exp"/>
</dbReference>
<dbReference type="Proteomes" id="UP000294360">
    <property type="component" value="Chromosome"/>
</dbReference>
<protein>
    <submittedName>
        <fullName evidence="2">Lipopolysaccharide biosynthesis protein</fullName>
    </submittedName>
</protein>
<dbReference type="KEGG" id="mtun:MTUNDRAET4_3146"/>
<organism evidence="2 3">
    <name type="scientific">Methylocella tundrae</name>
    <dbReference type="NCBI Taxonomy" id="227605"/>
    <lineage>
        <taxon>Bacteria</taxon>
        <taxon>Pseudomonadati</taxon>
        <taxon>Pseudomonadota</taxon>
        <taxon>Alphaproteobacteria</taxon>
        <taxon>Hyphomicrobiales</taxon>
        <taxon>Beijerinckiaceae</taxon>
        <taxon>Methylocella</taxon>
    </lineage>
</organism>
<evidence type="ECO:0000313" key="2">
    <source>
        <dbReference type="EMBL" id="VFU10033.1"/>
    </source>
</evidence>
<dbReference type="PANTHER" id="PTHR32309:SF13">
    <property type="entry name" value="FERRIC ENTEROBACTIN TRANSPORT PROTEIN FEPE"/>
    <property type="match status" value="1"/>
</dbReference>
<proteinExistence type="predicted"/>
<dbReference type="AlphaFoldDB" id="A0A4U8Z455"/>
<keyword evidence="1" id="KW-0472">Membrane</keyword>
<evidence type="ECO:0000313" key="3">
    <source>
        <dbReference type="Proteomes" id="UP000294360"/>
    </source>
</evidence>
<dbReference type="InterPro" id="IPR027417">
    <property type="entry name" value="P-loop_NTPase"/>
</dbReference>
<dbReference type="GO" id="GO:0004713">
    <property type="term" value="F:protein tyrosine kinase activity"/>
    <property type="evidence" value="ECO:0007669"/>
    <property type="project" value="TreeGrafter"/>
</dbReference>
<dbReference type="GO" id="GO:0005886">
    <property type="term" value="C:plasma membrane"/>
    <property type="evidence" value="ECO:0007669"/>
    <property type="project" value="TreeGrafter"/>
</dbReference>
<evidence type="ECO:0000256" key="1">
    <source>
        <dbReference type="SAM" id="Phobius"/>
    </source>
</evidence>
<sequence length="485" mass="51382">MHWLDWEEPDVDRPHRLDLFREAVAARKKALVAAALAAPFAAGLFLALTPLQYRAETELYIAAPVNAPAQSANDADSLIGEARLIASRDLGRRAIKELRIDARTEFDPLARGVGPIARALISLGLMSDPARVSQDERILQSYEDRLSVRASEAQRLVTIAFRSRDRAFAASAANRIASLYLEMRAVAEPREAGEPGITGSVISPAVVPRRPLLPGSHLIFAIGAGAAALAAFGFGAFRRAPRPPSGEEPMALPRAVGDFPFFVRLKKLPEFPLPGGGRSAASRRAEAENAAAFDEIAAHILAARRPSKGLRIVGAKLSPAYPAPDIMLALARLLGSEGRSIAVSLDAAEADDADALPACDGPGLSDLLAGGASFSAVIRRDPRSRLHFVPAGGASPIDISELSNVIDALARTYDFIWLRTPPLEANDMAKTLAADADFLVLEAAPEAHDCAIARAEAELREAGARSILVIGAIAPVERSIGQDAA</sequence>
<feature type="transmembrane region" description="Helical" evidence="1">
    <location>
        <begin position="30"/>
        <end position="48"/>
    </location>
</feature>
<keyword evidence="1" id="KW-1133">Transmembrane helix</keyword>
<gene>
    <name evidence="2" type="ORF">MTUNDRAET4_3146</name>
</gene>
<dbReference type="PANTHER" id="PTHR32309">
    <property type="entry name" value="TYROSINE-PROTEIN KINASE"/>
    <property type="match status" value="1"/>
</dbReference>
<keyword evidence="1" id="KW-0812">Transmembrane</keyword>
<dbReference type="Gene3D" id="3.40.50.300">
    <property type="entry name" value="P-loop containing nucleotide triphosphate hydrolases"/>
    <property type="match status" value="1"/>
</dbReference>
<dbReference type="RefSeq" id="WP_134490605.1">
    <property type="nucleotide sequence ID" value="NZ_CP139089.1"/>
</dbReference>